<proteinExistence type="predicted"/>
<reference evidence="3" key="1">
    <citation type="journal article" date="2019" name="Int. J. Syst. Evol. Microbiol.">
        <title>The Global Catalogue of Microorganisms (GCM) 10K type strain sequencing project: providing services to taxonomists for standard genome sequencing and annotation.</title>
        <authorList>
            <consortium name="The Broad Institute Genomics Platform"/>
            <consortium name="The Broad Institute Genome Sequencing Center for Infectious Disease"/>
            <person name="Wu L."/>
            <person name="Ma J."/>
        </authorList>
    </citation>
    <scope>NUCLEOTIDE SEQUENCE [LARGE SCALE GENOMIC DNA]</scope>
    <source>
        <strain evidence="3">TISTR 2466</strain>
    </source>
</reference>
<accession>A0ABW5S560</accession>
<protein>
    <submittedName>
        <fullName evidence="2">Uncharacterized protein</fullName>
    </submittedName>
</protein>
<evidence type="ECO:0000256" key="1">
    <source>
        <dbReference type="SAM" id="Phobius"/>
    </source>
</evidence>
<dbReference type="Proteomes" id="UP001597399">
    <property type="component" value="Unassembled WGS sequence"/>
</dbReference>
<dbReference type="EMBL" id="JBHUMQ010000033">
    <property type="protein sequence ID" value="MFD2694869.1"/>
    <property type="molecule type" value="Genomic_DNA"/>
</dbReference>
<evidence type="ECO:0000313" key="3">
    <source>
        <dbReference type="Proteomes" id="UP001597399"/>
    </source>
</evidence>
<keyword evidence="1" id="KW-0472">Membrane</keyword>
<comment type="caution">
    <text evidence="2">The sequence shown here is derived from an EMBL/GenBank/DDBJ whole genome shotgun (WGS) entry which is preliminary data.</text>
</comment>
<feature type="transmembrane region" description="Helical" evidence="1">
    <location>
        <begin position="29"/>
        <end position="48"/>
    </location>
</feature>
<keyword evidence="1" id="KW-0812">Transmembrane</keyword>
<name>A0ABW5S560_9BACL</name>
<keyword evidence="1" id="KW-1133">Transmembrane helix</keyword>
<dbReference type="RefSeq" id="WP_253062674.1">
    <property type="nucleotide sequence ID" value="NZ_JAMXWM010000015.1"/>
</dbReference>
<sequence length="53" mass="6255">MARLITVILTLTLVLTILLYHFFNVLTMPIITILLLFTVISYFVQLYTTHRKK</sequence>
<gene>
    <name evidence="2" type="ORF">ACFSUE_14725</name>
</gene>
<organism evidence="2 3">
    <name type="scientific">Sporolactobacillus shoreicorticis</name>
    <dbReference type="NCBI Taxonomy" id="1923877"/>
    <lineage>
        <taxon>Bacteria</taxon>
        <taxon>Bacillati</taxon>
        <taxon>Bacillota</taxon>
        <taxon>Bacilli</taxon>
        <taxon>Bacillales</taxon>
        <taxon>Sporolactobacillaceae</taxon>
        <taxon>Sporolactobacillus</taxon>
    </lineage>
</organism>
<evidence type="ECO:0000313" key="2">
    <source>
        <dbReference type="EMBL" id="MFD2694869.1"/>
    </source>
</evidence>
<keyword evidence="3" id="KW-1185">Reference proteome</keyword>